<accession>A0A9X1XKX9</accession>
<dbReference type="CDD" id="cd00761">
    <property type="entry name" value="Glyco_tranf_GTA_type"/>
    <property type="match status" value="1"/>
</dbReference>
<dbReference type="InterPro" id="IPR050834">
    <property type="entry name" value="Glycosyltransf_2"/>
</dbReference>
<comment type="caution">
    <text evidence="2">The sequence shown here is derived from an EMBL/GenBank/DDBJ whole genome shotgun (WGS) entry which is preliminary data.</text>
</comment>
<dbReference type="RefSeq" id="WP_248009153.1">
    <property type="nucleotide sequence ID" value="NZ_JAJHVV010000007.1"/>
</dbReference>
<dbReference type="Proteomes" id="UP001139559">
    <property type="component" value="Unassembled WGS sequence"/>
</dbReference>
<dbReference type="Pfam" id="PF00535">
    <property type="entry name" value="Glycos_transf_2"/>
    <property type="match status" value="1"/>
</dbReference>
<gene>
    <name evidence="2" type="ORF">KP803_12415</name>
</gene>
<protein>
    <submittedName>
        <fullName evidence="2">Glycosyltransferase family 2 protein</fullName>
    </submittedName>
</protein>
<proteinExistence type="predicted"/>
<evidence type="ECO:0000259" key="1">
    <source>
        <dbReference type="Pfam" id="PF00535"/>
    </source>
</evidence>
<dbReference type="PANTHER" id="PTHR43685">
    <property type="entry name" value="GLYCOSYLTRANSFERASE"/>
    <property type="match status" value="1"/>
</dbReference>
<feature type="domain" description="Glycosyltransferase 2-like" evidence="1">
    <location>
        <begin position="5"/>
        <end position="116"/>
    </location>
</feature>
<name>A0A9X1XKX9_9VIBR</name>
<evidence type="ECO:0000313" key="2">
    <source>
        <dbReference type="EMBL" id="MCK6264075.1"/>
    </source>
</evidence>
<dbReference type="PANTHER" id="PTHR43685:SF11">
    <property type="entry name" value="GLYCOSYLTRANSFERASE TAGX-RELATED"/>
    <property type="match status" value="1"/>
</dbReference>
<organism evidence="2 3">
    <name type="scientific">Vibrio amylolyticus</name>
    <dbReference type="NCBI Taxonomy" id="2847292"/>
    <lineage>
        <taxon>Bacteria</taxon>
        <taxon>Pseudomonadati</taxon>
        <taxon>Pseudomonadota</taxon>
        <taxon>Gammaproteobacteria</taxon>
        <taxon>Vibrionales</taxon>
        <taxon>Vibrionaceae</taxon>
        <taxon>Vibrio</taxon>
    </lineage>
</organism>
<dbReference type="Gene3D" id="3.90.550.10">
    <property type="entry name" value="Spore Coat Polysaccharide Biosynthesis Protein SpsA, Chain A"/>
    <property type="match status" value="1"/>
</dbReference>
<dbReference type="InterPro" id="IPR029044">
    <property type="entry name" value="Nucleotide-diphossugar_trans"/>
</dbReference>
<dbReference type="EMBL" id="JAJHVV010000007">
    <property type="protein sequence ID" value="MCK6264075.1"/>
    <property type="molecule type" value="Genomic_DNA"/>
</dbReference>
<sequence length="317" mass="36355">MSKVSVIIPTYNCIQYLPKCLESVVTQSHRDLEIIVVDDNSNDGTADLLSDWMKKDPRIMVITTSGLGAANARNLAINAANGDYIAFLDSDDFWWPEKIEKQVEIHKRHPEIALSFTDFEYFNEAYQSIEGCFNYLNISHLFSQTGSVIDEPLELVLTNSVIGTSTVMIKSTVLKSLALFDSSLDYSEDLELWLRVCESHKIGVINSIEAGYLIRKSSMTQSIKRRWTNLACTKSVIEKYRRREFLVSRRVFNKAYARIFDGAADNHRDLNQYSRAVWSGMVSFCIDPQKRKIRGILGDCRKYLFMVLRFDAKEIRP</sequence>
<keyword evidence="3" id="KW-1185">Reference proteome</keyword>
<dbReference type="SUPFAM" id="SSF53448">
    <property type="entry name" value="Nucleotide-diphospho-sugar transferases"/>
    <property type="match status" value="1"/>
</dbReference>
<dbReference type="AlphaFoldDB" id="A0A9X1XKX9"/>
<dbReference type="InterPro" id="IPR001173">
    <property type="entry name" value="Glyco_trans_2-like"/>
</dbReference>
<evidence type="ECO:0000313" key="3">
    <source>
        <dbReference type="Proteomes" id="UP001139559"/>
    </source>
</evidence>
<reference evidence="2" key="1">
    <citation type="submission" date="2021-11" db="EMBL/GenBank/DDBJ databases">
        <title>Vibrio ZSDE26 sp. nov. and Vibrio ZSDZ34 sp. nov., isolated from coastal seawater in Qingdao.</title>
        <authorList>
            <person name="Zhang P."/>
        </authorList>
    </citation>
    <scope>NUCLEOTIDE SEQUENCE</scope>
    <source>
        <strain evidence="2">ZSDE26</strain>
    </source>
</reference>